<feature type="region of interest" description="Disordered" evidence="1">
    <location>
        <begin position="535"/>
        <end position="565"/>
    </location>
</feature>
<reference evidence="3" key="1">
    <citation type="journal article" date="2019" name="Int. J. Syst. Evol. Microbiol.">
        <title>The Global Catalogue of Microorganisms (GCM) 10K type strain sequencing project: providing services to taxonomists for standard genome sequencing and annotation.</title>
        <authorList>
            <consortium name="The Broad Institute Genomics Platform"/>
            <consortium name="The Broad Institute Genome Sequencing Center for Infectious Disease"/>
            <person name="Wu L."/>
            <person name="Ma J."/>
        </authorList>
    </citation>
    <scope>NUCLEOTIDE SEQUENCE [LARGE SCALE GENOMIC DNA]</scope>
    <source>
        <strain evidence="3">KCTC 42473</strain>
    </source>
</reference>
<evidence type="ECO:0000313" key="2">
    <source>
        <dbReference type="EMBL" id="MFC3628196.1"/>
    </source>
</evidence>
<keyword evidence="3" id="KW-1185">Reference proteome</keyword>
<name>A0ABV7TZN4_9RHOB</name>
<evidence type="ECO:0008006" key="4">
    <source>
        <dbReference type="Google" id="ProtNLM"/>
    </source>
</evidence>
<proteinExistence type="predicted"/>
<sequence length="823" mass="85544">MMDVAALGFAIDSSGALKAANDLDKMTGAAKRADDAQDGLQKASERTSQSLNQILAAISKVVAAQDKGNAIAEKNGKAFDTLANNIAKATLAANTNATATQTNTSKQDDAAAAAARHAARLEELRTRYNPLYAASKQYEKALDEIAEAERDGALSAAAAATARQRAAQSMAPLNKAVDDGSDGLNSYAHRVTQASFQVQDFAVQVASGQSAMMAFTQQFPQFAGSLGASGKLALYGSLMGTAVAVTAAIVPHLISAGDAGKSLDEVMDSLADSMDAYGDAIESANAPLDDLIEKYGRAAVSARALLEEQEELRRVQAMQDLNAGADRIAKEVQGIFGGMTYRSASWTRELAEDLEITVDQMARLLQLNRELEGAQGPQAQAAAAAEMRDYFLDVYGTVDNIPPRLLEVYAALVDSGQAAMQFQALTEQSGAAVVELSSNATLASIEIWSMSDAASGLAGYFNAANAATGGLLGTLQSAATAAWDLANARVASERAAKQIAASQTNMDPLGNFSGGQGSAMRVQVAAGGVIRTPEAPTYVAPRGGGGRRKKSGGGGGGGGSAFDPFETINRDTELLKRQIEAVGKSEGEVARLQARWEAFDRIQKEGVKLTPEMTAKIEQQAAQFGSLTQQLADTEEAQKRFQDGIDEISETMADIVLSGDSLRESLANIFKGIAHDLMTSGIRQALMSQFSGTGGGGGIFGSLLGAAFGAVDPLAGALRGAGVNAIPSFDGGGWTPSGPRSGGLDGKSGFLALLHRGEQVIDTTKGQGMSGGFHVTASFDEEGNAYVKKVTQREIAGAAPQLVNRSVGATRRAMGKSKRGWGI</sequence>
<dbReference type="Proteomes" id="UP001595539">
    <property type="component" value="Unassembled WGS sequence"/>
</dbReference>
<dbReference type="EMBL" id="JBHRXY010000001">
    <property type="protein sequence ID" value="MFC3628196.1"/>
    <property type="molecule type" value="Genomic_DNA"/>
</dbReference>
<organism evidence="2 3">
    <name type="scientific">Paracoccus angustae</name>
    <dbReference type="NCBI Taxonomy" id="1671480"/>
    <lineage>
        <taxon>Bacteria</taxon>
        <taxon>Pseudomonadati</taxon>
        <taxon>Pseudomonadota</taxon>
        <taxon>Alphaproteobacteria</taxon>
        <taxon>Rhodobacterales</taxon>
        <taxon>Paracoccaceae</taxon>
        <taxon>Paracoccus</taxon>
    </lineage>
</organism>
<comment type="caution">
    <text evidence="2">The sequence shown here is derived from an EMBL/GenBank/DDBJ whole genome shotgun (WGS) entry which is preliminary data.</text>
</comment>
<protein>
    <recommendedName>
        <fullName evidence="4">Bacteriophage tail tape measure N-terminal domain-containing protein</fullName>
    </recommendedName>
</protein>
<evidence type="ECO:0000256" key="1">
    <source>
        <dbReference type="SAM" id="MobiDB-lite"/>
    </source>
</evidence>
<gene>
    <name evidence="2" type="ORF">ACFOM8_01915</name>
</gene>
<evidence type="ECO:0000313" key="3">
    <source>
        <dbReference type="Proteomes" id="UP001595539"/>
    </source>
</evidence>
<accession>A0ABV7TZN4</accession>